<organism evidence="1 2">
    <name type="scientific">Aspergillus steynii IBT 23096</name>
    <dbReference type="NCBI Taxonomy" id="1392250"/>
    <lineage>
        <taxon>Eukaryota</taxon>
        <taxon>Fungi</taxon>
        <taxon>Dikarya</taxon>
        <taxon>Ascomycota</taxon>
        <taxon>Pezizomycotina</taxon>
        <taxon>Eurotiomycetes</taxon>
        <taxon>Eurotiomycetidae</taxon>
        <taxon>Eurotiales</taxon>
        <taxon>Aspergillaceae</taxon>
        <taxon>Aspergillus</taxon>
        <taxon>Aspergillus subgen. Circumdati</taxon>
    </lineage>
</organism>
<evidence type="ECO:0000313" key="2">
    <source>
        <dbReference type="Proteomes" id="UP000234275"/>
    </source>
</evidence>
<evidence type="ECO:0000313" key="1">
    <source>
        <dbReference type="EMBL" id="PLB54915.1"/>
    </source>
</evidence>
<sequence length="369" mass="41961">MAKPISFSYTPKGLTYSNLPTSQGQAFSFLNYDTRKTYNTSDSVTIQPSEWDLAWPSAFPAARQCKYWKEAQASCEELIREIRTLSTQRGKAVPDGFRRMAEEQRLTAKESMIVTSSVDAATYMIPNSSCERITVIAKLWMLLWTQDDVLEYHPEQASLIRVSRGLDDPFGQELCAKCKSTSDLFDIRGHPMHILLESFAEYILFTNHRQRTEFKGLRDYLDYRSTHIAVDHIFSAVRFGNDLDLSQQQIDPLRHFSDLIGDHTILVNDLFSFDKEKHAAMTEGACILNAVNYLEQALSVSPTLAKDLVLRLILDIESQLQDELCQISEMGMLSEQQTRYAHAMIECVSGNLLFSVTSIRYAKYANSIG</sequence>
<dbReference type="OrthoDB" id="3004402at2759"/>
<dbReference type="Pfam" id="PF19086">
    <property type="entry name" value="Terpene_syn_C_2"/>
    <property type="match status" value="1"/>
</dbReference>
<dbReference type="EMBL" id="MSFO01000001">
    <property type="protein sequence ID" value="PLB54915.1"/>
    <property type="molecule type" value="Genomic_DNA"/>
</dbReference>
<protein>
    <submittedName>
        <fullName evidence="1">Terpenoid synthase</fullName>
    </submittedName>
</protein>
<dbReference type="VEuPathDB" id="FungiDB:P170DRAFT_421550"/>
<dbReference type="Gene3D" id="1.10.600.10">
    <property type="entry name" value="Farnesyl Diphosphate Synthase"/>
    <property type="match status" value="1"/>
</dbReference>
<dbReference type="Proteomes" id="UP000234275">
    <property type="component" value="Unassembled WGS sequence"/>
</dbReference>
<dbReference type="GeneID" id="36555069"/>
<dbReference type="InterPro" id="IPR008949">
    <property type="entry name" value="Isoprenoid_synthase_dom_sf"/>
</dbReference>
<name>A0A2I2GPW5_9EURO</name>
<comment type="caution">
    <text evidence="1">The sequence shown here is derived from an EMBL/GenBank/DDBJ whole genome shotgun (WGS) entry which is preliminary data.</text>
</comment>
<proteinExistence type="predicted"/>
<gene>
    <name evidence="1" type="ORF">P170DRAFT_421550</name>
</gene>
<keyword evidence="2" id="KW-1185">Reference proteome</keyword>
<dbReference type="RefSeq" id="XP_024710217.1">
    <property type="nucleotide sequence ID" value="XM_024847370.1"/>
</dbReference>
<dbReference type="AlphaFoldDB" id="A0A2I2GPW5"/>
<dbReference type="SUPFAM" id="SSF48576">
    <property type="entry name" value="Terpenoid synthases"/>
    <property type="match status" value="1"/>
</dbReference>
<reference evidence="1 2" key="1">
    <citation type="submission" date="2016-12" db="EMBL/GenBank/DDBJ databases">
        <title>The genomes of Aspergillus section Nigri reveals drivers in fungal speciation.</title>
        <authorList>
            <consortium name="DOE Joint Genome Institute"/>
            <person name="Vesth T.C."/>
            <person name="Nybo J."/>
            <person name="Theobald S."/>
            <person name="Brandl J."/>
            <person name="Frisvad J.C."/>
            <person name="Nielsen K.F."/>
            <person name="Lyhne E.K."/>
            <person name="Kogle M.E."/>
            <person name="Kuo A."/>
            <person name="Riley R."/>
            <person name="Clum A."/>
            <person name="Nolan M."/>
            <person name="Lipzen A."/>
            <person name="Salamov A."/>
            <person name="Henrissat B."/>
            <person name="Wiebenga A."/>
            <person name="De Vries R.P."/>
            <person name="Grigoriev I.V."/>
            <person name="Mortensen U.H."/>
            <person name="Andersen M.R."/>
            <person name="Baker S.E."/>
        </authorList>
    </citation>
    <scope>NUCLEOTIDE SEQUENCE [LARGE SCALE GENOMIC DNA]</scope>
    <source>
        <strain evidence="1 2">IBT 23096</strain>
    </source>
</reference>
<accession>A0A2I2GPW5</accession>